<dbReference type="OrthoDB" id="9805202at2"/>
<organism evidence="7 8">
    <name type="scientific">Caulifigura coniformis</name>
    <dbReference type="NCBI Taxonomy" id="2527983"/>
    <lineage>
        <taxon>Bacteria</taxon>
        <taxon>Pseudomonadati</taxon>
        <taxon>Planctomycetota</taxon>
        <taxon>Planctomycetia</taxon>
        <taxon>Planctomycetales</taxon>
        <taxon>Planctomycetaceae</taxon>
        <taxon>Caulifigura</taxon>
    </lineage>
</organism>
<evidence type="ECO:0000256" key="3">
    <source>
        <dbReference type="ARBA" id="ARBA00023004"/>
    </source>
</evidence>
<feature type="chain" id="PRO_5022048829" evidence="5">
    <location>
        <begin position="22"/>
        <end position="486"/>
    </location>
</feature>
<evidence type="ECO:0000313" key="7">
    <source>
        <dbReference type="EMBL" id="QDT56867.1"/>
    </source>
</evidence>
<name>A0A517SL66_9PLAN</name>
<sequence length="486" mass="52396" precursor="true">MPTRSLVVLACLASTSQSAIAGELPPPPGHASSATIAAGRELFTMNFAKPSEEKFPRGLGHNGNGLGPLFNETSCVACHNQGGPGGGGSLEHNVDVLGIVIEGQPKGTASQIVRDAQAVHPGLSENKPLLLVQRFAAGDSRRVEAYDAWRDSFFAAFERPSNSMLPRRRSNGVATVELVQRNTPALWGSGEIESLRQAGGDEIRRRLADEITAKKPWITGRPPISLTGDDGWYGWRGQVASLDGIVRGACASELGIQVEGAAESTHPLLEERPVRGRKSATKTVDLTEQQIHQLVSFVSELPRPVRRTPDASNSQIVMAGEKAFESVGCADCHVPDLGSVKGMYSDQLLHDMGPQTSDVQISAPLRRTRTVTRSQAGLPSGGGYYEMGGSVTTLMQDIRTTEVTGIVPTRRAMEWKTPPLWGVRDSYPYFHDGRAPTLKDAIRMHGGEAEKSAQEFNALDEASQNALITFLESLTLPAEQERFATR</sequence>
<dbReference type="GO" id="GO:0009055">
    <property type="term" value="F:electron transfer activity"/>
    <property type="evidence" value="ECO:0007669"/>
    <property type="project" value="InterPro"/>
</dbReference>
<evidence type="ECO:0000256" key="4">
    <source>
        <dbReference type="PROSITE-ProRule" id="PRU00433"/>
    </source>
</evidence>
<evidence type="ECO:0000256" key="2">
    <source>
        <dbReference type="ARBA" id="ARBA00022723"/>
    </source>
</evidence>
<dbReference type="EMBL" id="CP036271">
    <property type="protein sequence ID" value="QDT56867.1"/>
    <property type="molecule type" value="Genomic_DNA"/>
</dbReference>
<proteinExistence type="predicted"/>
<dbReference type="RefSeq" id="WP_145034280.1">
    <property type="nucleotide sequence ID" value="NZ_CP036271.1"/>
</dbReference>
<evidence type="ECO:0000256" key="5">
    <source>
        <dbReference type="SAM" id="SignalP"/>
    </source>
</evidence>
<feature type="domain" description="Cytochrome c" evidence="6">
    <location>
        <begin position="34"/>
        <end position="151"/>
    </location>
</feature>
<dbReference type="Proteomes" id="UP000315700">
    <property type="component" value="Chromosome"/>
</dbReference>
<gene>
    <name evidence="7" type="ORF">Pan44_49280</name>
</gene>
<dbReference type="AlphaFoldDB" id="A0A517SL66"/>
<dbReference type="InterPro" id="IPR009056">
    <property type="entry name" value="Cyt_c-like_dom"/>
</dbReference>
<reference evidence="7 8" key="1">
    <citation type="submission" date="2019-02" db="EMBL/GenBank/DDBJ databases">
        <title>Deep-cultivation of Planctomycetes and their phenomic and genomic characterization uncovers novel biology.</title>
        <authorList>
            <person name="Wiegand S."/>
            <person name="Jogler M."/>
            <person name="Boedeker C."/>
            <person name="Pinto D."/>
            <person name="Vollmers J."/>
            <person name="Rivas-Marin E."/>
            <person name="Kohn T."/>
            <person name="Peeters S.H."/>
            <person name="Heuer A."/>
            <person name="Rast P."/>
            <person name="Oberbeckmann S."/>
            <person name="Bunk B."/>
            <person name="Jeske O."/>
            <person name="Meyerdierks A."/>
            <person name="Storesund J.E."/>
            <person name="Kallscheuer N."/>
            <person name="Luecker S."/>
            <person name="Lage O.M."/>
            <person name="Pohl T."/>
            <person name="Merkel B.J."/>
            <person name="Hornburger P."/>
            <person name="Mueller R.-W."/>
            <person name="Bruemmer F."/>
            <person name="Labrenz M."/>
            <person name="Spormann A.M."/>
            <person name="Op den Camp H."/>
            <person name="Overmann J."/>
            <person name="Amann R."/>
            <person name="Jetten M.S.M."/>
            <person name="Mascher T."/>
            <person name="Medema M.H."/>
            <person name="Devos D.P."/>
            <person name="Kaster A.-K."/>
            <person name="Ovreas L."/>
            <person name="Rohde M."/>
            <person name="Galperin M.Y."/>
            <person name="Jogler C."/>
        </authorList>
    </citation>
    <scope>NUCLEOTIDE SEQUENCE [LARGE SCALE GENOMIC DNA]</scope>
    <source>
        <strain evidence="7 8">Pan44</strain>
    </source>
</reference>
<keyword evidence="2 4" id="KW-0479">Metal-binding</keyword>
<dbReference type="InParanoid" id="A0A517SL66"/>
<dbReference type="InterPro" id="IPR036909">
    <property type="entry name" value="Cyt_c-like_dom_sf"/>
</dbReference>
<dbReference type="PANTHER" id="PTHR30600">
    <property type="entry name" value="CYTOCHROME C PEROXIDASE-RELATED"/>
    <property type="match status" value="1"/>
</dbReference>
<keyword evidence="1 4" id="KW-0349">Heme</keyword>
<dbReference type="InterPro" id="IPR010538">
    <property type="entry name" value="DHOR"/>
</dbReference>
<evidence type="ECO:0000313" key="8">
    <source>
        <dbReference type="Proteomes" id="UP000315700"/>
    </source>
</evidence>
<evidence type="ECO:0000259" key="6">
    <source>
        <dbReference type="PROSITE" id="PS51007"/>
    </source>
</evidence>
<dbReference type="Gene3D" id="1.10.760.10">
    <property type="entry name" value="Cytochrome c-like domain"/>
    <property type="match status" value="1"/>
</dbReference>
<dbReference type="PANTHER" id="PTHR30600:SF4">
    <property type="entry name" value="CYTOCHROME C DOMAIN-CONTAINING PROTEIN"/>
    <property type="match status" value="1"/>
</dbReference>
<dbReference type="SUPFAM" id="SSF46626">
    <property type="entry name" value="Cytochrome c"/>
    <property type="match status" value="2"/>
</dbReference>
<feature type="signal peptide" evidence="5">
    <location>
        <begin position="1"/>
        <end position="21"/>
    </location>
</feature>
<dbReference type="GO" id="GO:0046872">
    <property type="term" value="F:metal ion binding"/>
    <property type="evidence" value="ECO:0007669"/>
    <property type="project" value="UniProtKB-KW"/>
</dbReference>
<dbReference type="PROSITE" id="PS51007">
    <property type="entry name" value="CYTC"/>
    <property type="match status" value="1"/>
</dbReference>
<keyword evidence="8" id="KW-1185">Reference proteome</keyword>
<dbReference type="GO" id="GO:0004130">
    <property type="term" value="F:cytochrome-c peroxidase activity"/>
    <property type="evidence" value="ECO:0007669"/>
    <property type="project" value="TreeGrafter"/>
</dbReference>
<evidence type="ECO:0000256" key="1">
    <source>
        <dbReference type="ARBA" id="ARBA00022617"/>
    </source>
</evidence>
<accession>A0A517SL66</accession>
<dbReference type="GO" id="GO:0020037">
    <property type="term" value="F:heme binding"/>
    <property type="evidence" value="ECO:0007669"/>
    <property type="project" value="InterPro"/>
</dbReference>
<dbReference type="InterPro" id="IPR051395">
    <property type="entry name" value="Cytochrome_c_Peroxidase/MauG"/>
</dbReference>
<keyword evidence="3 4" id="KW-0408">Iron</keyword>
<dbReference type="KEGG" id="ccos:Pan44_49280"/>
<keyword evidence="5" id="KW-0732">Signal</keyword>
<protein>
    <submittedName>
        <fullName evidence="7">Cytochrome c</fullName>
    </submittedName>
</protein>
<dbReference type="Pfam" id="PF06537">
    <property type="entry name" value="DHOR"/>
    <property type="match status" value="1"/>
</dbReference>